<keyword evidence="1 2" id="KW-0456">Lyase</keyword>
<comment type="caution">
    <text evidence="3">The sequence shown here is derived from an EMBL/GenBank/DDBJ whole genome shotgun (WGS) entry which is preliminary data.</text>
</comment>
<dbReference type="Proteomes" id="UP001549164">
    <property type="component" value="Unassembled WGS sequence"/>
</dbReference>
<evidence type="ECO:0000313" key="3">
    <source>
        <dbReference type="EMBL" id="MET3601679.1"/>
    </source>
</evidence>
<name>A0ABV2IFT6_9HYPH</name>
<dbReference type="GO" id="GO:0008840">
    <property type="term" value="F:4-hydroxy-tetrahydrodipicolinate synthase activity"/>
    <property type="evidence" value="ECO:0007669"/>
    <property type="project" value="UniProtKB-EC"/>
</dbReference>
<dbReference type="CDD" id="cd00408">
    <property type="entry name" value="DHDPS-like"/>
    <property type="match status" value="1"/>
</dbReference>
<organism evidence="3 4">
    <name type="scientific">Martelella mangrovi</name>
    <dbReference type="NCBI Taxonomy" id="1397477"/>
    <lineage>
        <taxon>Bacteria</taxon>
        <taxon>Pseudomonadati</taxon>
        <taxon>Pseudomonadota</taxon>
        <taxon>Alphaproteobacteria</taxon>
        <taxon>Hyphomicrobiales</taxon>
        <taxon>Aurantimonadaceae</taxon>
        <taxon>Martelella</taxon>
    </lineage>
</organism>
<dbReference type="Gene3D" id="3.20.20.70">
    <property type="entry name" value="Aldolase class I"/>
    <property type="match status" value="1"/>
</dbReference>
<evidence type="ECO:0000256" key="1">
    <source>
        <dbReference type="ARBA" id="ARBA00023239"/>
    </source>
</evidence>
<dbReference type="SUPFAM" id="SSF51569">
    <property type="entry name" value="Aldolase"/>
    <property type="match status" value="1"/>
</dbReference>
<evidence type="ECO:0000256" key="2">
    <source>
        <dbReference type="PIRNR" id="PIRNR001365"/>
    </source>
</evidence>
<dbReference type="PIRSF" id="PIRSF001365">
    <property type="entry name" value="DHDPS"/>
    <property type="match status" value="1"/>
</dbReference>
<accession>A0ABV2IFT6</accession>
<reference evidence="3 4" key="1">
    <citation type="submission" date="2024-06" db="EMBL/GenBank/DDBJ databases">
        <title>Genomic Encyclopedia of Type Strains, Phase IV (KMG-IV): sequencing the most valuable type-strain genomes for metagenomic binning, comparative biology and taxonomic classification.</title>
        <authorList>
            <person name="Goeker M."/>
        </authorList>
    </citation>
    <scope>NUCLEOTIDE SEQUENCE [LARGE SCALE GENOMIC DNA]</scope>
    <source>
        <strain evidence="3 4">DSM 28102</strain>
    </source>
</reference>
<protein>
    <submittedName>
        <fullName evidence="3">4-hydroxy-tetrahydrodipicolinate synthase</fullName>
        <ecNumber evidence="3">4.3.3.7</ecNumber>
    </submittedName>
</protein>
<dbReference type="EC" id="4.3.3.7" evidence="3"/>
<dbReference type="Pfam" id="PF00701">
    <property type="entry name" value="DHDPS"/>
    <property type="match status" value="1"/>
</dbReference>
<dbReference type="PANTHER" id="PTHR12128">
    <property type="entry name" value="DIHYDRODIPICOLINATE SYNTHASE"/>
    <property type="match status" value="1"/>
</dbReference>
<evidence type="ECO:0000313" key="4">
    <source>
        <dbReference type="Proteomes" id="UP001549164"/>
    </source>
</evidence>
<proteinExistence type="inferred from homology"/>
<dbReference type="RefSeq" id="WP_354435510.1">
    <property type="nucleotide sequence ID" value="NZ_JBEPLY010000015.1"/>
</dbReference>
<dbReference type="InterPro" id="IPR002220">
    <property type="entry name" value="DapA-like"/>
</dbReference>
<dbReference type="SMART" id="SM01130">
    <property type="entry name" value="DHDPS"/>
    <property type="match status" value="1"/>
</dbReference>
<keyword evidence="4" id="KW-1185">Reference proteome</keyword>
<dbReference type="InterPro" id="IPR013785">
    <property type="entry name" value="Aldolase_TIM"/>
</dbReference>
<dbReference type="PANTHER" id="PTHR12128:SF67">
    <property type="entry name" value="BLR3884 PROTEIN"/>
    <property type="match status" value="1"/>
</dbReference>
<sequence>MLAESDLRGVVGACVTPVTAAGEIDVQRLKSHMEFVLAEGCSFVSEFGTTGEGASLSTRQKAAALRALAGTGMDMKRHIPGVVASALDEAADMLAAITQVGARAALVIPPYYYAPSSRAAVADFYEAMIERAGSPDIEIVLYNFPHFSGVTFDVPQVEVMLERFGKRIIGIKDSTGNLADGLKLIGAFPQLSIFTGDDRILPDMVAAGGAGMIGGMTNPYPADTVQLYTGPVTDALRARAKARIEAVDGYGGTVVLKALVAEKHHDDAFRRTLPPLSPASDADMEKVHAAIGHEPVAG</sequence>
<dbReference type="EMBL" id="JBEPLY010000015">
    <property type="protein sequence ID" value="MET3601679.1"/>
    <property type="molecule type" value="Genomic_DNA"/>
</dbReference>
<gene>
    <name evidence="3" type="ORF">ABID12_003640</name>
</gene>
<comment type="similarity">
    <text evidence="2">Belongs to the DapA family.</text>
</comment>